<dbReference type="InterPro" id="IPR000195">
    <property type="entry name" value="Rab-GAP-TBC_dom"/>
</dbReference>
<dbReference type="GO" id="GO:0005737">
    <property type="term" value="C:cytoplasm"/>
    <property type="evidence" value="ECO:0007669"/>
    <property type="project" value="UniProtKB-ARBA"/>
</dbReference>
<dbReference type="PANTHER" id="PTHR22957:SF337">
    <property type="entry name" value="TBC1 DOMAIN FAMILY MEMBER 5"/>
    <property type="match status" value="1"/>
</dbReference>
<dbReference type="Proteomes" id="UP000230002">
    <property type="component" value="Unassembled WGS sequence"/>
</dbReference>
<feature type="region of interest" description="Disordered" evidence="2">
    <location>
        <begin position="439"/>
        <end position="467"/>
    </location>
</feature>
<dbReference type="SUPFAM" id="SSF47923">
    <property type="entry name" value="Ypt/Rab-GAP domain of gyp1p"/>
    <property type="match status" value="2"/>
</dbReference>
<dbReference type="PROSITE" id="PS50086">
    <property type="entry name" value="TBC_RABGAP"/>
    <property type="match status" value="1"/>
</dbReference>
<accession>A0A2G8S9X5</accession>
<feature type="region of interest" description="Disordered" evidence="2">
    <location>
        <begin position="543"/>
        <end position="569"/>
    </location>
</feature>
<feature type="region of interest" description="Disordered" evidence="2">
    <location>
        <begin position="643"/>
        <end position="758"/>
    </location>
</feature>
<organism evidence="4 5">
    <name type="scientific">Ganoderma sinense ZZ0214-1</name>
    <dbReference type="NCBI Taxonomy" id="1077348"/>
    <lineage>
        <taxon>Eukaryota</taxon>
        <taxon>Fungi</taxon>
        <taxon>Dikarya</taxon>
        <taxon>Basidiomycota</taxon>
        <taxon>Agaricomycotina</taxon>
        <taxon>Agaricomycetes</taxon>
        <taxon>Polyporales</taxon>
        <taxon>Polyporaceae</taxon>
        <taxon>Ganoderma</taxon>
    </lineage>
</organism>
<keyword evidence="5" id="KW-1185">Reference proteome</keyword>
<dbReference type="OrthoDB" id="27140at2759"/>
<feature type="compositionally biased region" description="Basic and acidic residues" evidence="2">
    <location>
        <begin position="643"/>
        <end position="664"/>
    </location>
</feature>
<feature type="region of interest" description="Disordered" evidence="2">
    <location>
        <begin position="110"/>
        <end position="132"/>
    </location>
</feature>
<gene>
    <name evidence="4" type="ORF">GSI_07244</name>
</gene>
<evidence type="ECO:0000259" key="3">
    <source>
        <dbReference type="PROSITE" id="PS50086"/>
    </source>
</evidence>
<proteinExistence type="predicted"/>
<feature type="compositionally biased region" description="Polar residues" evidence="2">
    <location>
        <begin position="789"/>
        <end position="800"/>
    </location>
</feature>
<evidence type="ECO:0000256" key="1">
    <source>
        <dbReference type="ARBA" id="ARBA00022468"/>
    </source>
</evidence>
<dbReference type="GO" id="GO:0005096">
    <property type="term" value="F:GTPase activator activity"/>
    <property type="evidence" value="ECO:0007669"/>
    <property type="project" value="UniProtKB-KW"/>
</dbReference>
<dbReference type="Gene3D" id="1.10.8.270">
    <property type="entry name" value="putative rabgap domain of human tbc1 domain family member 14 like domains"/>
    <property type="match status" value="1"/>
</dbReference>
<dbReference type="InterPro" id="IPR035969">
    <property type="entry name" value="Rab-GAP_TBC_sf"/>
</dbReference>
<dbReference type="Gene3D" id="1.10.472.80">
    <property type="entry name" value="Ypt/Rab-GAP domain of gyp1p, domain 3"/>
    <property type="match status" value="1"/>
</dbReference>
<dbReference type="AlphaFoldDB" id="A0A2G8S9X5"/>
<feature type="compositionally biased region" description="Basic and acidic residues" evidence="2">
    <location>
        <begin position="554"/>
        <end position="569"/>
    </location>
</feature>
<comment type="caution">
    <text evidence="4">The sequence shown here is derived from an EMBL/GenBank/DDBJ whole genome shotgun (WGS) entry which is preliminary data.</text>
</comment>
<evidence type="ECO:0000256" key="2">
    <source>
        <dbReference type="SAM" id="MobiDB-lite"/>
    </source>
</evidence>
<evidence type="ECO:0000313" key="4">
    <source>
        <dbReference type="EMBL" id="PIL30544.1"/>
    </source>
</evidence>
<dbReference type="STRING" id="1077348.A0A2G8S9X5"/>
<protein>
    <recommendedName>
        <fullName evidence="3">Rab-GAP TBC domain-containing protein</fullName>
    </recommendedName>
</protein>
<dbReference type="PANTHER" id="PTHR22957">
    <property type="entry name" value="TBC1 DOMAIN FAMILY MEMBER GTPASE-ACTIVATING PROTEIN"/>
    <property type="match status" value="1"/>
</dbReference>
<keyword evidence="1" id="KW-0343">GTPase activation</keyword>
<evidence type="ECO:0000313" key="5">
    <source>
        <dbReference type="Proteomes" id="UP000230002"/>
    </source>
</evidence>
<dbReference type="FunFam" id="1.10.472.80:FF:000038">
    <property type="entry name" value="TBC1 domain family member 5"/>
    <property type="match status" value="1"/>
</dbReference>
<feature type="region of interest" description="Disordered" evidence="2">
    <location>
        <begin position="779"/>
        <end position="844"/>
    </location>
</feature>
<name>A0A2G8S9X5_9APHY</name>
<dbReference type="Pfam" id="PF00566">
    <property type="entry name" value="RabGAP-TBC"/>
    <property type="match status" value="2"/>
</dbReference>
<feature type="domain" description="Rab-GAP TBC" evidence="3">
    <location>
        <begin position="133"/>
        <end position="350"/>
    </location>
</feature>
<dbReference type="EMBL" id="AYKW01000014">
    <property type="protein sequence ID" value="PIL30544.1"/>
    <property type="molecule type" value="Genomic_DNA"/>
</dbReference>
<feature type="compositionally biased region" description="Low complexity" evidence="2">
    <location>
        <begin position="458"/>
        <end position="467"/>
    </location>
</feature>
<reference evidence="4 5" key="1">
    <citation type="journal article" date="2015" name="Sci. Rep.">
        <title>Chromosome-level genome map provides insights into diverse defense mechanisms in the medicinal fungus Ganoderma sinense.</title>
        <authorList>
            <person name="Zhu Y."/>
            <person name="Xu J."/>
            <person name="Sun C."/>
            <person name="Zhou S."/>
            <person name="Xu H."/>
            <person name="Nelson D.R."/>
            <person name="Qian J."/>
            <person name="Song J."/>
            <person name="Luo H."/>
            <person name="Xiang L."/>
            <person name="Li Y."/>
            <person name="Xu Z."/>
            <person name="Ji A."/>
            <person name="Wang L."/>
            <person name="Lu S."/>
            <person name="Hayward A."/>
            <person name="Sun W."/>
            <person name="Li X."/>
            <person name="Schwartz D.C."/>
            <person name="Wang Y."/>
            <person name="Chen S."/>
        </authorList>
    </citation>
    <scope>NUCLEOTIDE SEQUENCE [LARGE SCALE GENOMIC DNA]</scope>
    <source>
        <strain evidence="4 5">ZZ0214-1</strain>
    </source>
</reference>
<sequence>MGEPRHRRDIKEIKDAYDYLFNTGYNVAKLKDAALTGRLFQGAEGAAGVAGRSMAWKLFLVPGEPLHDVADVKAIPPWNPLRAAREDYKRLLMEKMRAPDGGYEEGFTIPGSGASPARSEKAGGNLEKNNPLSLDDENPWREWFASADLRKTILQDVERTFPDIAYFRDAEVQAELTHILYLYSDMHPDIGYRQGMHELLAPLYYAVDYDSIPEDSRTDPALKEFCSRSWVAADAWSLFSAVMNGASRWYEWQEKKTPAVAEPTPLPSHVQVNMAVRDSQMKPYIAPIVEAANRVQSVLLKGVDPELWKALQTAGIEPQIYGIRWLRLLFTRELSLDDAMVLWDALFAVDPSFDLALWICVAMLVRIRNKLIPADYSTQLTYLLRYPANPLAAGGIAEATPIHPAILLIRQALTLQLSPTPTVGVSIIHENRNLLGISTEVPPPISPPVNRRQRQGQRGRSFANGSFSGSGSLVLEAGSSTGTHVRQGSSSLGLPETFARNLLERGESLGINKTVMNAVSELKKNLPDLATALGRLPLTPQPANAMYPMSPDRSVSERPPWEPRTRNEMEREVAQVRTLQKKLGDTVGWIVDTLLLDECDIQDDTGRKTIRKRKQEALESLAYVRDILKGTVHNIDEDRLLGEEEGKRRRDKQRREREAAEALSRKTSTPHPPMPAASISIEARPQGAGVRRSQESFIPHASSPNPITNPAPAPVVAHSAHPPGQPNRPAPLSSVPSLPSQSFPLPISPQASKPPNANIPTYNAPWNYTKSAFSSAESPIANLPRMPPRTSTTLPRSSPNPLGHTFRNHPQPPPSLLESANVNGAVSRDQKPKQTPYDPLGAIP</sequence>
<feature type="compositionally biased region" description="Low complexity" evidence="2">
    <location>
        <begin position="730"/>
        <end position="749"/>
    </location>
</feature>
<dbReference type="SMART" id="SM00164">
    <property type="entry name" value="TBC"/>
    <property type="match status" value="1"/>
</dbReference>
<dbReference type="FunFam" id="1.10.8.270:FF:000011">
    <property type="entry name" value="TBC1 domain family member 5"/>
    <property type="match status" value="1"/>
</dbReference>